<dbReference type="PANTHER" id="PTHR21261:SF17">
    <property type="entry name" value="BEAT VI"/>
    <property type="match status" value="1"/>
</dbReference>
<evidence type="ECO:0000256" key="2">
    <source>
        <dbReference type="ARBA" id="ARBA00023136"/>
    </source>
</evidence>
<dbReference type="GeneID" id="108561891"/>
<keyword evidence="3" id="KW-1015">Disulfide bond</keyword>
<dbReference type="Gene3D" id="2.60.40.10">
    <property type="entry name" value="Immunoglobulins"/>
    <property type="match status" value="2"/>
</dbReference>
<dbReference type="InterPro" id="IPR036179">
    <property type="entry name" value="Ig-like_dom_sf"/>
</dbReference>
<proteinExistence type="predicted"/>
<sequence>MAVSNRTPQLNNKSASTRKMDVTAFLTIILILLFHGADGLKSLIIRVPQVVKSGDTVTLSCNYDLEEVALYTIKWYRNDVEFYRFVPKESPPSRAFTMPHIHVDIAKSGPTEVTLRGVRKELSGDYKCEVSADAPLFHTEIKMAHMTIIEVPSGSPSLEIEPKKVEVGKRIVAMCSTTGSTPAANITWYINDELVTPHNDDVKIFPTRHEPEIDDADLQTSKSRIEIIANKSYFITGPMILKCEATIYSAWNRYTDGFIRDETPLLAPVLLSTSSQTHDDDNFDIFGHNGSPVRLDRMVLNVLIALQLLLFR</sequence>
<dbReference type="InterPro" id="IPR003599">
    <property type="entry name" value="Ig_sub"/>
</dbReference>
<dbReference type="RefSeq" id="XP_017775496.1">
    <property type="nucleotide sequence ID" value="XM_017920007.1"/>
</dbReference>
<dbReference type="SUPFAM" id="SSF48726">
    <property type="entry name" value="Immunoglobulin"/>
    <property type="match status" value="2"/>
</dbReference>
<dbReference type="Pfam" id="PF08205">
    <property type="entry name" value="C2-set_2"/>
    <property type="match status" value="1"/>
</dbReference>
<keyword evidence="5" id="KW-1185">Reference proteome</keyword>
<evidence type="ECO:0000256" key="1">
    <source>
        <dbReference type="ARBA" id="ARBA00004167"/>
    </source>
</evidence>
<dbReference type="PROSITE" id="PS50835">
    <property type="entry name" value="IG_LIKE"/>
    <property type="match status" value="2"/>
</dbReference>
<dbReference type="RefSeq" id="XP_017775498.1">
    <property type="nucleotide sequence ID" value="XM_017920009.1"/>
</dbReference>
<dbReference type="PANTHER" id="PTHR21261">
    <property type="entry name" value="BEAT PROTEIN"/>
    <property type="match status" value="1"/>
</dbReference>
<dbReference type="InterPro" id="IPR013783">
    <property type="entry name" value="Ig-like_fold"/>
</dbReference>
<evidence type="ECO:0000313" key="7">
    <source>
        <dbReference type="RefSeq" id="XP_017775497.1"/>
    </source>
</evidence>
<reference evidence="6 7" key="1">
    <citation type="submission" date="2025-05" db="UniProtKB">
        <authorList>
            <consortium name="RefSeq"/>
        </authorList>
    </citation>
    <scope>IDENTIFICATION</scope>
    <source>
        <tissue evidence="6 7">Whole Larva</tissue>
    </source>
</reference>
<protein>
    <submittedName>
        <fullName evidence="6 7">Uncharacterized protein LOC108561891</fullName>
    </submittedName>
</protein>
<dbReference type="Pfam" id="PF00047">
    <property type="entry name" value="ig"/>
    <property type="match status" value="1"/>
</dbReference>
<dbReference type="InterPro" id="IPR013162">
    <property type="entry name" value="CD80_C2-set"/>
</dbReference>
<dbReference type="InterPro" id="IPR007110">
    <property type="entry name" value="Ig-like_dom"/>
</dbReference>
<accession>A0ABM1MLP7</accession>
<evidence type="ECO:0000313" key="6">
    <source>
        <dbReference type="RefSeq" id="XP_017775496.1"/>
    </source>
</evidence>
<gene>
    <name evidence="6 7 8" type="primary">LOC108561891</name>
</gene>
<feature type="domain" description="Ig-like" evidence="4">
    <location>
        <begin position="156"/>
        <end position="246"/>
    </location>
</feature>
<name>A0ABM1MLP7_NICVS</name>
<evidence type="ECO:0000313" key="5">
    <source>
        <dbReference type="Proteomes" id="UP000695000"/>
    </source>
</evidence>
<evidence type="ECO:0000256" key="3">
    <source>
        <dbReference type="ARBA" id="ARBA00023157"/>
    </source>
</evidence>
<feature type="domain" description="Ig-like" evidence="4">
    <location>
        <begin position="51"/>
        <end position="144"/>
    </location>
</feature>
<dbReference type="SMART" id="SM00409">
    <property type="entry name" value="IG"/>
    <property type="match status" value="1"/>
</dbReference>
<dbReference type="Proteomes" id="UP000695000">
    <property type="component" value="Unplaced"/>
</dbReference>
<comment type="subcellular location">
    <subcellularLocation>
        <location evidence="1">Membrane</location>
        <topology evidence="1">Single-pass membrane protein</topology>
    </subcellularLocation>
</comment>
<keyword evidence="2" id="KW-0472">Membrane</keyword>
<organism evidence="5 7">
    <name type="scientific">Nicrophorus vespilloides</name>
    <name type="common">Boreal carrion beetle</name>
    <dbReference type="NCBI Taxonomy" id="110193"/>
    <lineage>
        <taxon>Eukaryota</taxon>
        <taxon>Metazoa</taxon>
        <taxon>Ecdysozoa</taxon>
        <taxon>Arthropoda</taxon>
        <taxon>Hexapoda</taxon>
        <taxon>Insecta</taxon>
        <taxon>Pterygota</taxon>
        <taxon>Neoptera</taxon>
        <taxon>Endopterygota</taxon>
        <taxon>Coleoptera</taxon>
        <taxon>Polyphaga</taxon>
        <taxon>Staphyliniformia</taxon>
        <taxon>Silphidae</taxon>
        <taxon>Nicrophorinae</taxon>
        <taxon>Nicrophorus</taxon>
    </lineage>
</organism>
<evidence type="ECO:0000313" key="8">
    <source>
        <dbReference type="RefSeq" id="XP_017775498.1"/>
    </source>
</evidence>
<evidence type="ECO:0000259" key="4">
    <source>
        <dbReference type="PROSITE" id="PS50835"/>
    </source>
</evidence>
<dbReference type="InterPro" id="IPR013151">
    <property type="entry name" value="Immunoglobulin_dom"/>
</dbReference>
<dbReference type="RefSeq" id="XP_017775497.1">
    <property type="nucleotide sequence ID" value="XM_017920008.1"/>
</dbReference>